<keyword evidence="4" id="KW-0810">Translation regulation</keyword>
<evidence type="ECO:0000313" key="9">
    <source>
        <dbReference type="Proteomes" id="UP000032141"/>
    </source>
</evidence>
<dbReference type="AlphaFoldDB" id="A0A0D3C6Y3"/>
<dbReference type="GO" id="GO:0003729">
    <property type="term" value="F:mRNA binding"/>
    <property type="evidence" value="ECO:0007669"/>
    <property type="project" value="TreeGrafter"/>
</dbReference>
<dbReference type="GO" id="GO:0006417">
    <property type="term" value="P:regulation of translation"/>
    <property type="evidence" value="ECO:0007669"/>
    <property type="project" value="UniProtKB-KW"/>
</dbReference>
<dbReference type="PROSITE" id="PS50302">
    <property type="entry name" value="PUM"/>
    <property type="match status" value="1"/>
</dbReference>
<dbReference type="SMART" id="SM00025">
    <property type="entry name" value="Pumilio"/>
    <property type="match status" value="4"/>
</dbReference>
<dbReference type="SUPFAM" id="SSF48371">
    <property type="entry name" value="ARM repeat"/>
    <property type="match status" value="2"/>
</dbReference>
<keyword evidence="5" id="KW-0694">RNA-binding</keyword>
<dbReference type="PANTHER" id="PTHR12537">
    <property type="entry name" value="RNA BINDING PROTEIN PUMILIO-RELATED"/>
    <property type="match status" value="1"/>
</dbReference>
<dbReference type="EnsemblPlants" id="Bo5g002520.1">
    <property type="protein sequence ID" value="Bo5g002520.1"/>
    <property type="gene ID" value="Bo5g002520"/>
</dbReference>
<evidence type="ECO:0000256" key="4">
    <source>
        <dbReference type="ARBA" id="ARBA00022845"/>
    </source>
</evidence>
<dbReference type="InterPro" id="IPR016024">
    <property type="entry name" value="ARM-type_fold"/>
</dbReference>
<dbReference type="Gene3D" id="1.25.10.10">
    <property type="entry name" value="Leucine-rich Repeat Variant"/>
    <property type="match status" value="2"/>
</dbReference>
<dbReference type="InterPro" id="IPR011989">
    <property type="entry name" value="ARM-like"/>
</dbReference>
<protein>
    <recommendedName>
        <fullName evidence="7">PUM-HD domain-containing protein</fullName>
    </recommendedName>
</protein>
<dbReference type="PROSITE" id="PS50303">
    <property type="entry name" value="PUM_HD"/>
    <property type="match status" value="1"/>
</dbReference>
<dbReference type="InterPro" id="IPR001313">
    <property type="entry name" value="Pumilio_RNA-bd_rpt"/>
</dbReference>
<evidence type="ECO:0000313" key="8">
    <source>
        <dbReference type="EnsemblPlants" id="Bo5g002520.1"/>
    </source>
</evidence>
<dbReference type="STRING" id="109376.A0A0D3C6Y3"/>
<evidence type="ECO:0000256" key="5">
    <source>
        <dbReference type="ARBA" id="ARBA00022884"/>
    </source>
</evidence>
<reference evidence="8 9" key="1">
    <citation type="journal article" date="2014" name="Genome Biol.">
        <title>Transcriptome and methylome profiling reveals relics of genome dominance in the mesopolyploid Brassica oleracea.</title>
        <authorList>
            <person name="Parkin I.A."/>
            <person name="Koh C."/>
            <person name="Tang H."/>
            <person name="Robinson S.J."/>
            <person name="Kagale S."/>
            <person name="Clarke W.E."/>
            <person name="Town C.D."/>
            <person name="Nixon J."/>
            <person name="Krishnakumar V."/>
            <person name="Bidwell S.L."/>
            <person name="Denoeud F."/>
            <person name="Belcram H."/>
            <person name="Links M.G."/>
            <person name="Just J."/>
            <person name="Clarke C."/>
            <person name="Bender T."/>
            <person name="Huebert T."/>
            <person name="Mason A.S."/>
            <person name="Pires J.C."/>
            <person name="Barker G."/>
            <person name="Moore J."/>
            <person name="Walley P.G."/>
            <person name="Manoli S."/>
            <person name="Batley J."/>
            <person name="Edwards D."/>
            <person name="Nelson M.N."/>
            <person name="Wang X."/>
            <person name="Paterson A.H."/>
            <person name="King G."/>
            <person name="Bancroft I."/>
            <person name="Chalhoub B."/>
            <person name="Sharpe A.G."/>
        </authorList>
    </citation>
    <scope>NUCLEOTIDE SEQUENCE</scope>
    <source>
        <strain evidence="8 9">cv. TO1000</strain>
    </source>
</reference>
<dbReference type="OMA" id="HHKKLFC"/>
<keyword evidence="2" id="KW-0963">Cytoplasm</keyword>
<accession>A0A0D3C6Y3</accession>
<feature type="repeat" description="Pumilio" evidence="6">
    <location>
        <begin position="373"/>
        <end position="415"/>
    </location>
</feature>
<dbReference type="InterPro" id="IPR033133">
    <property type="entry name" value="PUM-HD"/>
</dbReference>
<name>A0A0D3C6Y3_BRAOL</name>
<dbReference type="eggNOG" id="KOG2049">
    <property type="taxonomic scope" value="Eukaryota"/>
</dbReference>
<evidence type="ECO:0000256" key="1">
    <source>
        <dbReference type="ARBA" id="ARBA00004496"/>
    </source>
</evidence>
<keyword evidence="9" id="KW-1185">Reference proteome</keyword>
<proteinExistence type="predicted"/>
<dbReference type="Proteomes" id="UP000032141">
    <property type="component" value="Chromosome C5"/>
</dbReference>
<evidence type="ECO:0000259" key="7">
    <source>
        <dbReference type="PROSITE" id="PS50303"/>
    </source>
</evidence>
<evidence type="ECO:0000256" key="2">
    <source>
        <dbReference type="ARBA" id="ARBA00022490"/>
    </source>
</evidence>
<comment type="subcellular location">
    <subcellularLocation>
        <location evidence="1">Cytoplasm</location>
    </subcellularLocation>
</comment>
<evidence type="ECO:0000256" key="3">
    <source>
        <dbReference type="ARBA" id="ARBA00022737"/>
    </source>
</evidence>
<reference evidence="8" key="2">
    <citation type="submission" date="2015-03" db="UniProtKB">
        <authorList>
            <consortium name="EnsemblPlants"/>
        </authorList>
    </citation>
    <scope>IDENTIFICATION</scope>
</reference>
<evidence type="ECO:0000256" key="6">
    <source>
        <dbReference type="PROSITE-ProRule" id="PRU00317"/>
    </source>
</evidence>
<sequence length="454" mass="52137">MENDGNLLPPLLGMYVRSVMTSSEKVEVEEFLFIINSCHELPKFASLLTSDLDLFIKIIRDDLGMNRFRRIFGISDDVNTIFFYPIMMEFTEIMTHESGYDFASHVLSVCNIHHKKLFCSITFRHALVLARDDKGCIILKKVITIADDFYKDEFLDLITDKVYKLSMDDLGISLIEHVLKLDFTRKTTENDMRLHVLMAEFDENLSTSSYDHLHKLVEKLTSDPDLFVKFVKTRRGTLMFHIILGKSEETDTVVWAAIKQRFTDITTDFQGGFILLRTMYVFKKRGNLKVYDKILRQIGLHALYLTKDIDMGNTVIQHVLNLFNYECTTLIAIGLHYHYIELSFLKHGSQVVEKLLGGDNKTVLFSLLFIVIEILKCDKDTLVRLAKDEYGNGVLRKTLEIAKLHRNDLFGDLVEKLKPFLDRLRGSSLGNNIAAIIDPAIETVKDQIVSEGNA</sequence>
<dbReference type="GO" id="GO:0005737">
    <property type="term" value="C:cytoplasm"/>
    <property type="evidence" value="ECO:0007669"/>
    <property type="project" value="UniProtKB-SubCell"/>
</dbReference>
<feature type="domain" description="PUM-HD" evidence="7">
    <location>
        <begin position="98"/>
        <end position="441"/>
    </location>
</feature>
<dbReference type="HOGENOM" id="CLU_048501_2_0_1"/>
<dbReference type="PANTHER" id="PTHR12537:SF173">
    <property type="entry name" value="PUMILIO HOMOLOG 26-RELATED"/>
    <property type="match status" value="1"/>
</dbReference>
<dbReference type="Gramene" id="Bo5g002520.1">
    <property type="protein sequence ID" value="Bo5g002520.1"/>
    <property type="gene ID" value="Bo5g002520"/>
</dbReference>
<keyword evidence="3" id="KW-0677">Repeat</keyword>
<organism evidence="8 9">
    <name type="scientific">Brassica oleracea var. oleracea</name>
    <dbReference type="NCBI Taxonomy" id="109376"/>
    <lineage>
        <taxon>Eukaryota</taxon>
        <taxon>Viridiplantae</taxon>
        <taxon>Streptophyta</taxon>
        <taxon>Embryophyta</taxon>
        <taxon>Tracheophyta</taxon>
        <taxon>Spermatophyta</taxon>
        <taxon>Magnoliopsida</taxon>
        <taxon>eudicotyledons</taxon>
        <taxon>Gunneridae</taxon>
        <taxon>Pentapetalae</taxon>
        <taxon>rosids</taxon>
        <taxon>malvids</taxon>
        <taxon>Brassicales</taxon>
        <taxon>Brassicaceae</taxon>
        <taxon>Brassiceae</taxon>
        <taxon>Brassica</taxon>
    </lineage>
</organism>